<dbReference type="EnsemblMetazoa" id="GMOY014189.R1347">
    <property type="protein sequence ID" value="GMOY014189.P1347"/>
    <property type="gene ID" value="GMOY014189"/>
</dbReference>
<sequence>MHECTNNSLSKKKRKKVKACDDRVLHKNILWISPLNIYVTVIN</sequence>
<dbReference type="Proteomes" id="UP000092444">
    <property type="component" value="Unassembled WGS sequence"/>
</dbReference>
<keyword evidence="2" id="KW-1185">Reference proteome</keyword>
<dbReference type="EMBL" id="CCAG010002044">
    <property type="status" value="NOT_ANNOTATED_CDS"/>
    <property type="molecule type" value="Genomic_DNA"/>
</dbReference>
<evidence type="ECO:0000313" key="1">
    <source>
        <dbReference type="EnsemblMetazoa" id="GMOY014189.P1347"/>
    </source>
</evidence>
<name>A0ABK9NG80_GLOMM</name>
<proteinExistence type="predicted"/>
<accession>A0ABK9NG80</accession>
<protein>
    <submittedName>
        <fullName evidence="1">Uncharacterized protein</fullName>
    </submittedName>
</protein>
<evidence type="ECO:0000313" key="2">
    <source>
        <dbReference type="Proteomes" id="UP000092444"/>
    </source>
</evidence>
<organism evidence="1 2">
    <name type="scientific">Glossina morsitans morsitans</name>
    <name type="common">Savannah tsetse fly</name>
    <dbReference type="NCBI Taxonomy" id="37546"/>
    <lineage>
        <taxon>Eukaryota</taxon>
        <taxon>Metazoa</taxon>
        <taxon>Ecdysozoa</taxon>
        <taxon>Arthropoda</taxon>
        <taxon>Hexapoda</taxon>
        <taxon>Insecta</taxon>
        <taxon>Pterygota</taxon>
        <taxon>Neoptera</taxon>
        <taxon>Endopterygota</taxon>
        <taxon>Diptera</taxon>
        <taxon>Brachycera</taxon>
        <taxon>Muscomorpha</taxon>
        <taxon>Hippoboscoidea</taxon>
        <taxon>Glossinidae</taxon>
        <taxon>Glossina</taxon>
    </lineage>
</organism>
<reference evidence="1" key="1">
    <citation type="submission" date="2025-05" db="UniProtKB">
        <authorList>
            <consortium name="EnsemblMetazoa"/>
        </authorList>
    </citation>
    <scope>IDENTIFICATION</scope>
    <source>
        <strain evidence="1">Yale</strain>
    </source>
</reference>